<reference evidence="17 18" key="1">
    <citation type="submission" date="2015-08" db="EMBL/GenBank/DDBJ databases">
        <title>The genome of the Asian arowana (Scleropages formosus).</title>
        <authorList>
            <person name="Tan M.H."/>
            <person name="Gan H.M."/>
            <person name="Croft L.J."/>
            <person name="Austin C.M."/>
        </authorList>
    </citation>
    <scope>NUCLEOTIDE SEQUENCE [LARGE SCALE GENOMIC DNA]</scope>
    <source>
        <strain evidence="17">Aro1</strain>
    </source>
</reference>
<dbReference type="GO" id="GO:0042393">
    <property type="term" value="F:histone binding"/>
    <property type="evidence" value="ECO:0007669"/>
    <property type="project" value="TreeGrafter"/>
</dbReference>
<dbReference type="PANTHER" id="PTHR15067:SF4">
    <property type="entry name" value="E3 UBIQUITIN-PROTEIN LIGASE RNF8"/>
    <property type="match status" value="1"/>
</dbReference>
<evidence type="ECO:0000259" key="16">
    <source>
        <dbReference type="PROSITE" id="PS50089"/>
    </source>
</evidence>
<keyword evidence="5" id="KW-0227">DNA damage</keyword>
<dbReference type="CDD" id="cd22663">
    <property type="entry name" value="FHA_RNF8"/>
    <property type="match status" value="1"/>
</dbReference>
<dbReference type="SMART" id="SM00184">
    <property type="entry name" value="RING"/>
    <property type="match status" value="1"/>
</dbReference>
<dbReference type="Gene3D" id="3.30.40.10">
    <property type="entry name" value="Zinc/RING finger domain, C3HC4 (zinc finger)"/>
    <property type="match status" value="1"/>
</dbReference>
<dbReference type="FunFam" id="2.60.200.20:FF:000015">
    <property type="entry name" value="E3 ubiquitin-protein ligase RNF8"/>
    <property type="match status" value="1"/>
</dbReference>
<keyword evidence="4" id="KW-0479">Metal-binding</keyword>
<dbReference type="SMART" id="SM00240">
    <property type="entry name" value="FHA"/>
    <property type="match status" value="1"/>
</dbReference>
<dbReference type="GO" id="GO:0000151">
    <property type="term" value="C:ubiquitin ligase complex"/>
    <property type="evidence" value="ECO:0007669"/>
    <property type="project" value="TreeGrafter"/>
</dbReference>
<evidence type="ECO:0000259" key="15">
    <source>
        <dbReference type="PROSITE" id="PS50006"/>
    </source>
</evidence>
<dbReference type="PROSITE" id="PS50089">
    <property type="entry name" value="ZF_RING_2"/>
    <property type="match status" value="1"/>
</dbReference>
<name>A0A0P7WEC6_SCLFO</name>
<dbReference type="PROSITE" id="PS00518">
    <property type="entry name" value="ZF_RING_1"/>
    <property type="match status" value="1"/>
</dbReference>
<evidence type="ECO:0000256" key="5">
    <source>
        <dbReference type="ARBA" id="ARBA00022763"/>
    </source>
</evidence>
<dbReference type="PROSITE" id="PS50006">
    <property type="entry name" value="FHA_DOMAIN"/>
    <property type="match status" value="1"/>
</dbReference>
<dbReference type="EMBL" id="JARO02009484">
    <property type="protein sequence ID" value="KPP61584.1"/>
    <property type="molecule type" value="Genomic_DNA"/>
</dbReference>
<evidence type="ECO:0000256" key="9">
    <source>
        <dbReference type="ARBA" id="ARBA00022853"/>
    </source>
</evidence>
<dbReference type="GO" id="GO:0006511">
    <property type="term" value="P:ubiquitin-dependent protein catabolic process"/>
    <property type="evidence" value="ECO:0007669"/>
    <property type="project" value="TreeGrafter"/>
</dbReference>
<evidence type="ECO:0000313" key="17">
    <source>
        <dbReference type="EMBL" id="KPP61584.1"/>
    </source>
</evidence>
<comment type="similarity">
    <text evidence="1">Belongs to the CHFR family.</text>
</comment>
<feature type="non-terminal residue" evidence="17">
    <location>
        <position position="537"/>
    </location>
</feature>
<dbReference type="InterPro" id="IPR001841">
    <property type="entry name" value="Znf_RING"/>
</dbReference>
<dbReference type="GO" id="GO:0008270">
    <property type="term" value="F:zinc ion binding"/>
    <property type="evidence" value="ECO:0007669"/>
    <property type="project" value="UniProtKB-KW"/>
</dbReference>
<dbReference type="GO" id="GO:0061630">
    <property type="term" value="F:ubiquitin protein ligase activity"/>
    <property type="evidence" value="ECO:0007669"/>
    <property type="project" value="TreeGrafter"/>
</dbReference>
<comment type="caution">
    <text evidence="17">The sequence shown here is derived from an EMBL/GenBank/DDBJ whole genome shotgun (WGS) entry which is preliminary data.</text>
</comment>
<evidence type="ECO:0000256" key="2">
    <source>
        <dbReference type="ARBA" id="ARBA00017908"/>
    </source>
</evidence>
<feature type="coiled-coil region" evidence="13">
    <location>
        <begin position="238"/>
        <end position="380"/>
    </location>
</feature>
<feature type="region of interest" description="Disordered" evidence="14">
    <location>
        <begin position="152"/>
        <end position="225"/>
    </location>
</feature>
<keyword evidence="8" id="KW-0862">Zinc</keyword>
<dbReference type="GO" id="GO:0070936">
    <property type="term" value="P:protein K48-linked ubiquitination"/>
    <property type="evidence" value="ECO:0007669"/>
    <property type="project" value="TreeGrafter"/>
</dbReference>
<evidence type="ECO:0000256" key="13">
    <source>
        <dbReference type="SAM" id="Coils"/>
    </source>
</evidence>
<evidence type="ECO:0000256" key="4">
    <source>
        <dbReference type="ARBA" id="ARBA00022723"/>
    </source>
</evidence>
<keyword evidence="7" id="KW-0833">Ubl conjugation pathway</keyword>
<feature type="compositionally biased region" description="Polar residues" evidence="14">
    <location>
        <begin position="214"/>
        <end position="225"/>
    </location>
</feature>
<keyword evidence="13" id="KW-0175">Coiled coil</keyword>
<dbReference type="SUPFAM" id="SSF49879">
    <property type="entry name" value="SMAD/FHA domain"/>
    <property type="match status" value="1"/>
</dbReference>
<dbReference type="InterPro" id="IPR017907">
    <property type="entry name" value="Znf_RING_CS"/>
</dbReference>
<dbReference type="Proteomes" id="UP000034805">
    <property type="component" value="Unassembled WGS sequence"/>
</dbReference>
<feature type="compositionally biased region" description="Polar residues" evidence="14">
    <location>
        <begin position="169"/>
        <end position="187"/>
    </location>
</feature>
<dbReference type="InterPro" id="IPR008984">
    <property type="entry name" value="SMAD_FHA_dom_sf"/>
</dbReference>
<feature type="domain" description="RING-type" evidence="16">
    <location>
        <begin position="384"/>
        <end position="422"/>
    </location>
</feature>
<evidence type="ECO:0000256" key="3">
    <source>
        <dbReference type="ARBA" id="ARBA00022679"/>
    </source>
</evidence>
<dbReference type="GO" id="GO:0005829">
    <property type="term" value="C:cytosol"/>
    <property type="evidence" value="ECO:0007669"/>
    <property type="project" value="TreeGrafter"/>
</dbReference>
<protein>
    <recommendedName>
        <fullName evidence="2">E3 ubiquitin-protein ligase CHFR</fullName>
    </recommendedName>
</protein>
<keyword evidence="10" id="KW-0234">DNA repair</keyword>
<keyword evidence="9" id="KW-0156">Chromatin regulator</keyword>
<dbReference type="SUPFAM" id="SSF57850">
    <property type="entry name" value="RING/U-box"/>
    <property type="match status" value="1"/>
</dbReference>
<evidence type="ECO:0000256" key="8">
    <source>
        <dbReference type="ARBA" id="ARBA00022833"/>
    </source>
</evidence>
<keyword evidence="6 12" id="KW-0863">Zinc-finger</keyword>
<dbReference type="InterPro" id="IPR013083">
    <property type="entry name" value="Znf_RING/FYVE/PHD"/>
</dbReference>
<dbReference type="GO" id="GO:0035861">
    <property type="term" value="C:site of double-strand break"/>
    <property type="evidence" value="ECO:0007669"/>
    <property type="project" value="TreeGrafter"/>
</dbReference>
<evidence type="ECO:0000256" key="11">
    <source>
        <dbReference type="ARBA" id="ARBA00023242"/>
    </source>
</evidence>
<dbReference type="GO" id="GO:0006302">
    <property type="term" value="P:double-strand break repair"/>
    <property type="evidence" value="ECO:0007669"/>
    <property type="project" value="InterPro"/>
</dbReference>
<gene>
    <name evidence="17" type="ORF">Z043_120301</name>
</gene>
<organism evidence="17 18">
    <name type="scientific">Scleropages formosus</name>
    <name type="common">Asian bonytongue</name>
    <name type="synonym">Osteoglossum formosum</name>
    <dbReference type="NCBI Taxonomy" id="113540"/>
    <lineage>
        <taxon>Eukaryota</taxon>
        <taxon>Metazoa</taxon>
        <taxon>Chordata</taxon>
        <taxon>Craniata</taxon>
        <taxon>Vertebrata</taxon>
        <taxon>Euteleostomi</taxon>
        <taxon>Actinopterygii</taxon>
        <taxon>Neopterygii</taxon>
        <taxon>Teleostei</taxon>
        <taxon>Osteoglossocephala</taxon>
        <taxon>Osteoglossomorpha</taxon>
        <taxon>Osteoglossiformes</taxon>
        <taxon>Osteoglossidae</taxon>
        <taxon>Scleropages</taxon>
    </lineage>
</organism>
<dbReference type="STRING" id="113540.ENSSFOP00015012032"/>
<evidence type="ECO:0000256" key="10">
    <source>
        <dbReference type="ARBA" id="ARBA00023204"/>
    </source>
</evidence>
<dbReference type="CDD" id="cd16535">
    <property type="entry name" value="RING-HC_RNF8"/>
    <property type="match status" value="1"/>
</dbReference>
<evidence type="ECO:0000256" key="12">
    <source>
        <dbReference type="PROSITE-ProRule" id="PRU00175"/>
    </source>
</evidence>
<dbReference type="GO" id="GO:0006325">
    <property type="term" value="P:chromatin organization"/>
    <property type="evidence" value="ECO:0007669"/>
    <property type="project" value="UniProtKB-KW"/>
</dbReference>
<dbReference type="AlphaFoldDB" id="A0A0P7WEC6"/>
<dbReference type="Gene3D" id="2.60.200.20">
    <property type="match status" value="1"/>
</dbReference>
<dbReference type="FunFam" id="1.20.5.170:FF:000050">
    <property type="entry name" value="E3 ubiquitin-protein ligase RNF8"/>
    <property type="match status" value="1"/>
</dbReference>
<dbReference type="Pfam" id="PF00498">
    <property type="entry name" value="FHA"/>
    <property type="match status" value="1"/>
</dbReference>
<evidence type="ECO:0000256" key="7">
    <source>
        <dbReference type="ARBA" id="ARBA00022786"/>
    </source>
</evidence>
<keyword evidence="3" id="KW-0808">Transferase</keyword>
<dbReference type="PANTHER" id="PTHR15067">
    <property type="entry name" value="E3 UBIQUITIN-PROTEIN LIGASE RNF8"/>
    <property type="match status" value="1"/>
</dbReference>
<proteinExistence type="inferred from homology"/>
<evidence type="ECO:0000256" key="14">
    <source>
        <dbReference type="SAM" id="MobiDB-lite"/>
    </source>
</evidence>
<dbReference type="HAMAP" id="MF_03067">
    <property type="entry name" value="RNF8"/>
    <property type="match status" value="1"/>
</dbReference>
<dbReference type="GO" id="GO:0005634">
    <property type="term" value="C:nucleus"/>
    <property type="evidence" value="ECO:0007669"/>
    <property type="project" value="InterPro"/>
</dbReference>
<evidence type="ECO:0000256" key="1">
    <source>
        <dbReference type="ARBA" id="ARBA00005797"/>
    </source>
</evidence>
<dbReference type="InterPro" id="IPR017335">
    <property type="entry name" value="RNF8"/>
</dbReference>
<feature type="domain" description="FHA" evidence="15">
    <location>
        <begin position="44"/>
        <end position="98"/>
    </location>
</feature>
<dbReference type="Gene3D" id="1.20.5.170">
    <property type="match status" value="1"/>
</dbReference>
<sequence length="537" mass="61206">MERQDVPDSSAVDDCNNSEDEEIWCLKRVGRDSEWLCLHDNTEVTLGRGMNVTYQILSLRYPLMISRNHCAFKQNSDGQWTVTDNKSLNGVWVNGERIQAEKAVQLNVGDSIKLGVPVDGMEVEFEYILLRDSLRTVKPFLHVKLAAEDDAASKTRKSKRKFSMEETESPTALESKSKLYRSSTTDKSLGLTCPVEEATQQSRALREAAGPSGTHLQPQPGSDTSAELARLQQYNHSMQVLKSKLLDTELQAATLQAKHPAREEEMAKLQEQLNMMREQLNCQREQQIQRVQILEESFYKEEKRLEMEKKQLQEDNLKKQLEETLLEHRKVMEELKCCRRGFEEIIQAKDKELEETKEEKEKARAQKEEVVTQMTEVLENELQCIICSELFIEAVTLNCAHSFCLHCIGEWRKRKDECPICRQVIASQTRSLVLDNCIDRMVDNLSVEMKERRQALISQRKAAPLVAVEVVQDDDSHSNSSSFWSSSPMESSYSGSGFLSSGFTDNSSEQSLDSTFMSSVLSQEECSSSCNLDSFSF</sequence>
<evidence type="ECO:0000256" key="6">
    <source>
        <dbReference type="ARBA" id="ARBA00022771"/>
    </source>
</evidence>
<dbReference type="Pfam" id="PF13920">
    <property type="entry name" value="zf-C3HC4_3"/>
    <property type="match status" value="1"/>
</dbReference>
<accession>A0A0P7WEC6</accession>
<keyword evidence="11" id="KW-0539">Nucleus</keyword>
<evidence type="ECO:0000313" key="18">
    <source>
        <dbReference type="Proteomes" id="UP000034805"/>
    </source>
</evidence>
<dbReference type="InterPro" id="IPR000253">
    <property type="entry name" value="FHA_dom"/>
</dbReference>